<feature type="transmembrane region" description="Helical" evidence="8">
    <location>
        <begin position="176"/>
        <end position="194"/>
    </location>
</feature>
<keyword evidence="3" id="KW-1003">Cell membrane</keyword>
<evidence type="ECO:0000259" key="9">
    <source>
        <dbReference type="Pfam" id="PF13303"/>
    </source>
</evidence>
<dbReference type="Pfam" id="PF13303">
    <property type="entry name" value="PTS_EIIC_2"/>
    <property type="match status" value="1"/>
</dbReference>
<comment type="subcellular location">
    <subcellularLocation>
        <location evidence="1">Cell membrane</location>
        <topology evidence="1">Multi-pass membrane protein</topology>
    </subcellularLocation>
</comment>
<keyword evidence="11" id="KW-1185">Reference proteome</keyword>
<dbReference type="GO" id="GO:0008982">
    <property type="term" value="F:protein-N(PI)-phosphohistidine-sugar phosphotransferase activity"/>
    <property type="evidence" value="ECO:0007669"/>
    <property type="project" value="InterPro"/>
</dbReference>
<dbReference type="RefSeq" id="WP_187533928.1">
    <property type="nucleotide sequence ID" value="NZ_CBCSHU010000008.1"/>
</dbReference>
<keyword evidence="6 8" id="KW-1133">Transmembrane helix</keyword>
<feature type="transmembrane region" description="Helical" evidence="8">
    <location>
        <begin position="52"/>
        <end position="72"/>
    </location>
</feature>
<dbReference type="Proteomes" id="UP000515928">
    <property type="component" value="Chromosome"/>
</dbReference>
<feature type="transmembrane region" description="Helical" evidence="8">
    <location>
        <begin position="79"/>
        <end position="96"/>
    </location>
</feature>
<dbReference type="GO" id="GO:0005886">
    <property type="term" value="C:plasma membrane"/>
    <property type="evidence" value="ECO:0007669"/>
    <property type="project" value="UniProtKB-SubCell"/>
</dbReference>
<evidence type="ECO:0000256" key="3">
    <source>
        <dbReference type="ARBA" id="ARBA00022475"/>
    </source>
</evidence>
<feature type="transmembrane region" description="Helical" evidence="8">
    <location>
        <begin position="258"/>
        <end position="277"/>
    </location>
</feature>
<feature type="transmembrane region" description="Helical" evidence="8">
    <location>
        <begin position="132"/>
        <end position="156"/>
    </location>
</feature>
<organism evidence="10 11">
    <name type="scientific">Erysipelothrix inopinata</name>
    <dbReference type="NCBI Taxonomy" id="225084"/>
    <lineage>
        <taxon>Bacteria</taxon>
        <taxon>Bacillati</taxon>
        <taxon>Bacillota</taxon>
        <taxon>Erysipelotrichia</taxon>
        <taxon>Erysipelotrichales</taxon>
        <taxon>Erysipelotrichaceae</taxon>
        <taxon>Erysipelothrix</taxon>
    </lineage>
</organism>
<dbReference type="EMBL" id="CP060715">
    <property type="protein sequence ID" value="QNN60807.1"/>
    <property type="molecule type" value="Genomic_DNA"/>
</dbReference>
<feature type="transmembrane region" description="Helical" evidence="8">
    <location>
        <begin position="313"/>
        <end position="332"/>
    </location>
</feature>
<keyword evidence="7 8" id="KW-0472">Membrane</keyword>
<dbReference type="KEGG" id="eio:H9L01_00020"/>
<feature type="domain" description="Phosphotransferase system EIIC" evidence="9">
    <location>
        <begin position="12"/>
        <end position="344"/>
    </location>
</feature>
<feature type="transmembrane region" description="Helical" evidence="8">
    <location>
        <begin position="201"/>
        <end position="226"/>
    </location>
</feature>
<evidence type="ECO:0000256" key="8">
    <source>
        <dbReference type="SAM" id="Phobius"/>
    </source>
</evidence>
<name>A0A7G9RYY2_9FIRM</name>
<sequence length="349" mass="36468">MKNKIFEKGFGMKILNGVAVGSVVVLIPGALLNELFKALLPVFPQGQFVLNATALAMTMMGVAVGVAISMMFKFTPIQTVSVAMATGMGSGAWKLTADGFLFKGSGDIINMTLTATIAVIMVLYFGNRFKAYTMLLVPTLILIVAGGLGLFLLPYVQKITGAVAQGISYLLDLQPIVMSVLMAIIFAMMIVSPLSTVGIALAVNLAGVGSGAANVGICAAAFGLAITGWKSNEVGTNIALILGSPKMAMPNVIKQPKIMMPILANAAVSGLVCAILGQQGTPMSAGFGISGLIGPVNAINLAGGWTFPNILRATITFVVVPVALAFLFRYVFVNMKKMVKSEDYFIDVQ</sequence>
<feature type="transmembrane region" description="Helical" evidence="8">
    <location>
        <begin position="108"/>
        <end position="125"/>
    </location>
</feature>
<feature type="transmembrane region" description="Helical" evidence="8">
    <location>
        <begin position="12"/>
        <end position="32"/>
    </location>
</feature>
<protein>
    <submittedName>
        <fullName evidence="10">PTS sugar transporter subunit IIC</fullName>
    </submittedName>
</protein>
<proteinExistence type="predicted"/>
<evidence type="ECO:0000313" key="11">
    <source>
        <dbReference type="Proteomes" id="UP000515928"/>
    </source>
</evidence>
<dbReference type="AlphaFoldDB" id="A0A7G9RYY2"/>
<evidence type="ECO:0000256" key="4">
    <source>
        <dbReference type="ARBA" id="ARBA00022597"/>
    </source>
</evidence>
<evidence type="ECO:0000256" key="1">
    <source>
        <dbReference type="ARBA" id="ARBA00004651"/>
    </source>
</evidence>
<dbReference type="GO" id="GO:0009401">
    <property type="term" value="P:phosphoenolpyruvate-dependent sugar phosphotransferase system"/>
    <property type="evidence" value="ECO:0007669"/>
    <property type="project" value="InterPro"/>
</dbReference>
<keyword evidence="2" id="KW-0813">Transport</keyword>
<accession>A0A7G9RYY2</accession>
<keyword evidence="5 8" id="KW-0812">Transmembrane</keyword>
<reference evidence="10 11" key="1">
    <citation type="submission" date="2020-08" db="EMBL/GenBank/DDBJ databases">
        <title>Genome sequence of Erysipelothrix inopinata DSM 15511T.</title>
        <authorList>
            <person name="Hyun D.-W."/>
            <person name="Bae J.-W."/>
        </authorList>
    </citation>
    <scope>NUCLEOTIDE SEQUENCE [LARGE SCALE GENOMIC DNA]</scope>
    <source>
        <strain evidence="10 11">DSM 15511</strain>
    </source>
</reference>
<keyword evidence="4 10" id="KW-0762">Sugar transport</keyword>
<gene>
    <name evidence="10" type="ORF">H9L01_00020</name>
</gene>
<evidence type="ECO:0000256" key="5">
    <source>
        <dbReference type="ARBA" id="ARBA00022692"/>
    </source>
</evidence>
<dbReference type="InterPro" id="IPR003352">
    <property type="entry name" value="PTS_EIIC"/>
</dbReference>
<evidence type="ECO:0000256" key="2">
    <source>
        <dbReference type="ARBA" id="ARBA00022448"/>
    </source>
</evidence>
<evidence type="ECO:0000256" key="7">
    <source>
        <dbReference type="ARBA" id="ARBA00023136"/>
    </source>
</evidence>
<evidence type="ECO:0000313" key="10">
    <source>
        <dbReference type="EMBL" id="QNN60807.1"/>
    </source>
</evidence>
<feature type="transmembrane region" description="Helical" evidence="8">
    <location>
        <begin position="284"/>
        <end position="307"/>
    </location>
</feature>
<evidence type="ECO:0000256" key="6">
    <source>
        <dbReference type="ARBA" id="ARBA00022989"/>
    </source>
</evidence>